<organism evidence="6 7">
    <name type="scientific">Asparagus officinalis</name>
    <name type="common">Garden asparagus</name>
    <dbReference type="NCBI Taxonomy" id="4686"/>
    <lineage>
        <taxon>Eukaryota</taxon>
        <taxon>Viridiplantae</taxon>
        <taxon>Streptophyta</taxon>
        <taxon>Embryophyta</taxon>
        <taxon>Tracheophyta</taxon>
        <taxon>Spermatophyta</taxon>
        <taxon>Magnoliopsida</taxon>
        <taxon>Liliopsida</taxon>
        <taxon>Asparagales</taxon>
        <taxon>Asparagaceae</taxon>
        <taxon>Asparagoideae</taxon>
        <taxon>Asparagus</taxon>
    </lineage>
</organism>
<feature type="region of interest" description="Disordered" evidence="4">
    <location>
        <begin position="186"/>
        <end position="318"/>
    </location>
</feature>
<evidence type="ECO:0000256" key="2">
    <source>
        <dbReference type="ARBA" id="ARBA00022884"/>
    </source>
</evidence>
<dbReference type="GO" id="GO:0010267">
    <property type="term" value="P:ta-siRNA processing"/>
    <property type="evidence" value="ECO:0007669"/>
    <property type="project" value="EnsemblPlants"/>
</dbReference>
<dbReference type="CDD" id="cd19907">
    <property type="entry name" value="DSRM_AtDRB-like_rpt1"/>
    <property type="match status" value="1"/>
</dbReference>
<sequence>MEEPQPAQAASTFDQPPSSPSNGMGNCYVFKSRLQEYAQKIGISTPVYDTIKEGPSHQPVFKSTVTVNDLKYESLPGFFNRKAAEQSAAEVALIEIHKSGQMTESIPTVHESGLCKNLLQEYAQKMNYAIPSYKCNRQEEKAQPFICTVEIGGIRYIGASARTKKEAEIKAARTALLAIRDNSAKGENGASQFTVLPFKKKGKEQEPRPQTADQLKPKKAHMKKKWPKRKFPRNKGDKSAKPENDVPHNPVDKMEEVSMISNGDDENERGNVGMNNKPQTQADESIASAIDTNGSCKDEKQYESAEIKPERFEEPQEGEIMDSLSMQEVKADAGVL</sequence>
<keyword evidence="1" id="KW-0677">Repeat</keyword>
<dbReference type="GO" id="GO:0004525">
    <property type="term" value="F:ribonuclease III activity"/>
    <property type="evidence" value="ECO:0007669"/>
    <property type="project" value="TreeGrafter"/>
</dbReference>
<dbReference type="GO" id="GO:0042802">
    <property type="term" value="F:identical protein binding"/>
    <property type="evidence" value="ECO:0007669"/>
    <property type="project" value="EnsemblPlants"/>
</dbReference>
<feature type="compositionally biased region" description="Basic residues" evidence="4">
    <location>
        <begin position="217"/>
        <end position="233"/>
    </location>
</feature>
<dbReference type="Gene3D" id="3.30.160.20">
    <property type="match status" value="2"/>
</dbReference>
<dbReference type="GO" id="GO:0003725">
    <property type="term" value="F:double-stranded RNA binding"/>
    <property type="evidence" value="ECO:0007669"/>
    <property type="project" value="EnsemblPlants"/>
</dbReference>
<dbReference type="GO" id="GO:0010445">
    <property type="term" value="C:nuclear dicing body"/>
    <property type="evidence" value="ECO:0007669"/>
    <property type="project" value="EnsemblPlants"/>
</dbReference>
<dbReference type="PANTHER" id="PTHR11207">
    <property type="entry name" value="RIBONUCLEASE III"/>
    <property type="match status" value="1"/>
</dbReference>
<dbReference type="PANTHER" id="PTHR11207:SF1">
    <property type="entry name" value="DOUBLE-STRANDED RNA-BINDING PROTEIN 1"/>
    <property type="match status" value="1"/>
</dbReference>
<dbReference type="InterPro" id="IPR044450">
    <property type="entry name" value="AtDRB-like_DSRM_1"/>
</dbReference>
<dbReference type="GO" id="GO:0009733">
    <property type="term" value="P:response to auxin"/>
    <property type="evidence" value="ECO:0007669"/>
    <property type="project" value="EnsemblPlants"/>
</dbReference>
<evidence type="ECO:0000313" key="7">
    <source>
        <dbReference type="Proteomes" id="UP000243459"/>
    </source>
</evidence>
<evidence type="ECO:0000256" key="4">
    <source>
        <dbReference type="SAM" id="MobiDB-lite"/>
    </source>
</evidence>
<keyword evidence="7" id="KW-1185">Reference proteome</keyword>
<dbReference type="Proteomes" id="UP000243459">
    <property type="component" value="Chromosome 2"/>
</dbReference>
<evidence type="ECO:0000256" key="3">
    <source>
        <dbReference type="PROSITE-ProRule" id="PRU00266"/>
    </source>
</evidence>
<evidence type="ECO:0000259" key="5">
    <source>
        <dbReference type="PROSITE" id="PS50137"/>
    </source>
</evidence>
<dbReference type="GO" id="GO:0035279">
    <property type="term" value="P:miRNA-mediated gene silencing by mRNA destabilization"/>
    <property type="evidence" value="ECO:0007669"/>
    <property type="project" value="EnsemblPlants"/>
</dbReference>
<dbReference type="GO" id="GO:0009735">
    <property type="term" value="P:response to cytokinin"/>
    <property type="evidence" value="ECO:0007669"/>
    <property type="project" value="EnsemblPlants"/>
</dbReference>
<dbReference type="OrthoDB" id="1904943at2759"/>
<evidence type="ECO:0000313" key="6">
    <source>
        <dbReference type="EMBL" id="ONK78722.1"/>
    </source>
</evidence>
<dbReference type="SMART" id="SM00358">
    <property type="entry name" value="DSRM"/>
    <property type="match status" value="2"/>
</dbReference>
<feature type="compositionally biased region" description="Polar residues" evidence="4">
    <location>
        <begin position="273"/>
        <end position="283"/>
    </location>
</feature>
<dbReference type="GO" id="GO:0010589">
    <property type="term" value="P:leaf proximal/distal pattern formation"/>
    <property type="evidence" value="ECO:0007669"/>
    <property type="project" value="EnsemblPlants"/>
</dbReference>
<dbReference type="OMA" id="MEHSIVY"/>
<feature type="compositionally biased region" description="Basic and acidic residues" evidence="4">
    <location>
        <begin position="296"/>
        <end position="314"/>
    </location>
</feature>
<feature type="compositionally biased region" description="Polar residues" evidence="4">
    <location>
        <begin position="8"/>
        <end position="24"/>
    </location>
</feature>
<dbReference type="GO" id="GO:0035198">
    <property type="term" value="F:miRNA binding"/>
    <property type="evidence" value="ECO:0007669"/>
    <property type="project" value="EnsemblPlants"/>
</dbReference>
<dbReference type="GO" id="GO:0042659">
    <property type="term" value="P:regulation of cell fate specification"/>
    <property type="evidence" value="ECO:0007669"/>
    <property type="project" value="EnsemblPlants"/>
</dbReference>
<dbReference type="Gramene" id="ONK78722">
    <property type="protein sequence ID" value="ONK78722"/>
    <property type="gene ID" value="A4U43_C02F21750"/>
</dbReference>
<proteinExistence type="predicted"/>
<dbReference type="SUPFAM" id="SSF54768">
    <property type="entry name" value="dsRNA-binding domain-like"/>
    <property type="match status" value="2"/>
</dbReference>
<gene>
    <name evidence="6" type="ORF">A4U43_C02F21750</name>
</gene>
<dbReference type="Pfam" id="PF00035">
    <property type="entry name" value="dsrm"/>
    <property type="match status" value="2"/>
</dbReference>
<feature type="domain" description="DRBM" evidence="5">
    <location>
        <begin position="29"/>
        <end position="98"/>
    </location>
</feature>
<dbReference type="FunFam" id="3.30.160.20:FF:000048">
    <property type="entry name" value="Double-stranded RNA-binding protein 1"/>
    <property type="match status" value="1"/>
</dbReference>
<feature type="compositionally biased region" description="Basic and acidic residues" evidence="4">
    <location>
        <begin position="234"/>
        <end position="256"/>
    </location>
</feature>
<dbReference type="GO" id="GO:0031054">
    <property type="term" value="P:pre-miRNA processing"/>
    <property type="evidence" value="ECO:0007669"/>
    <property type="project" value="EnsemblPlants"/>
</dbReference>
<name>A0A5P1FKR5_ASPOF</name>
<accession>A0A5P1FKR5</accession>
<keyword evidence="2 3" id="KW-0694">RNA-binding</keyword>
<dbReference type="InterPro" id="IPR014720">
    <property type="entry name" value="dsRBD_dom"/>
</dbReference>
<protein>
    <recommendedName>
        <fullName evidence="5">DRBM domain-containing protein</fullName>
    </recommendedName>
</protein>
<reference evidence="7" key="1">
    <citation type="journal article" date="2017" name="Nat. Commun.">
        <title>The asparagus genome sheds light on the origin and evolution of a young Y chromosome.</title>
        <authorList>
            <person name="Harkess A."/>
            <person name="Zhou J."/>
            <person name="Xu C."/>
            <person name="Bowers J.E."/>
            <person name="Van der Hulst R."/>
            <person name="Ayyampalayam S."/>
            <person name="Mercati F."/>
            <person name="Riccardi P."/>
            <person name="McKain M.R."/>
            <person name="Kakrana A."/>
            <person name="Tang H."/>
            <person name="Ray J."/>
            <person name="Groenendijk J."/>
            <person name="Arikit S."/>
            <person name="Mathioni S.M."/>
            <person name="Nakano M."/>
            <person name="Shan H."/>
            <person name="Telgmann-Rauber A."/>
            <person name="Kanno A."/>
            <person name="Yue Z."/>
            <person name="Chen H."/>
            <person name="Li W."/>
            <person name="Chen Y."/>
            <person name="Xu X."/>
            <person name="Zhang Y."/>
            <person name="Luo S."/>
            <person name="Chen H."/>
            <person name="Gao J."/>
            <person name="Mao Z."/>
            <person name="Pires J.C."/>
            <person name="Luo M."/>
            <person name="Kudrna D."/>
            <person name="Wing R.A."/>
            <person name="Meyers B.C."/>
            <person name="Yi K."/>
            <person name="Kong H."/>
            <person name="Lavrijsen P."/>
            <person name="Sunseri F."/>
            <person name="Falavigna A."/>
            <person name="Ye Y."/>
            <person name="Leebens-Mack J.H."/>
            <person name="Chen G."/>
        </authorList>
    </citation>
    <scope>NUCLEOTIDE SEQUENCE [LARGE SCALE GENOMIC DNA]</scope>
    <source>
        <strain evidence="7">cv. DH0086</strain>
    </source>
</reference>
<dbReference type="GO" id="GO:0010305">
    <property type="term" value="P:leaf vascular tissue pattern formation"/>
    <property type="evidence" value="ECO:0007669"/>
    <property type="project" value="EnsemblPlants"/>
</dbReference>
<dbReference type="EMBL" id="CM007382">
    <property type="protein sequence ID" value="ONK78722.1"/>
    <property type="molecule type" value="Genomic_DNA"/>
</dbReference>
<feature type="domain" description="DRBM" evidence="5">
    <location>
        <begin position="114"/>
        <end position="181"/>
    </location>
</feature>
<dbReference type="PROSITE" id="PS50137">
    <property type="entry name" value="DS_RBD"/>
    <property type="match status" value="2"/>
</dbReference>
<dbReference type="GO" id="GO:0009737">
    <property type="term" value="P:response to abscisic acid"/>
    <property type="evidence" value="ECO:0007669"/>
    <property type="project" value="EnsemblPlants"/>
</dbReference>
<evidence type="ECO:0000256" key="1">
    <source>
        <dbReference type="ARBA" id="ARBA00022737"/>
    </source>
</evidence>
<dbReference type="AlphaFoldDB" id="A0A5P1FKR5"/>
<feature type="region of interest" description="Disordered" evidence="4">
    <location>
        <begin position="1"/>
        <end position="25"/>
    </location>
</feature>